<dbReference type="EMBL" id="DF836351">
    <property type="protein sequence ID" value="GAN04393.1"/>
    <property type="molecule type" value="Genomic_DNA"/>
</dbReference>
<dbReference type="Proteomes" id="UP000053815">
    <property type="component" value="Unassembled WGS sequence"/>
</dbReference>
<reference evidence="7" key="1">
    <citation type="submission" date="2014-09" db="EMBL/GenBank/DDBJ databases">
        <title>Draft genome sequence of an oleaginous Mucoromycotina fungus Mucor ambiguus NBRC6742.</title>
        <authorList>
            <person name="Takeda I."/>
            <person name="Yamane N."/>
            <person name="Morita T."/>
            <person name="Tamano K."/>
            <person name="Machida M."/>
            <person name="Baker S."/>
            <person name="Koike H."/>
        </authorList>
    </citation>
    <scope>NUCLEOTIDE SEQUENCE</scope>
    <source>
        <strain evidence="7">NBRC 6742</strain>
    </source>
</reference>
<evidence type="ECO:0000313" key="8">
    <source>
        <dbReference type="Proteomes" id="UP000053815"/>
    </source>
</evidence>
<dbReference type="CDD" id="cd12148">
    <property type="entry name" value="fungal_TF_MHR"/>
    <property type="match status" value="1"/>
</dbReference>
<dbReference type="PANTHER" id="PTHR47338">
    <property type="entry name" value="ZN(II)2CYS6 TRANSCRIPTION FACTOR (EUROFUNG)-RELATED"/>
    <property type="match status" value="1"/>
</dbReference>
<dbReference type="CDD" id="cd00067">
    <property type="entry name" value="GAL4"/>
    <property type="match status" value="1"/>
</dbReference>
<accession>A0A0C9MQX0</accession>
<keyword evidence="5" id="KW-0539">Nucleus</keyword>
<evidence type="ECO:0000259" key="6">
    <source>
        <dbReference type="PROSITE" id="PS00463"/>
    </source>
</evidence>
<organism evidence="7">
    <name type="scientific">Mucor ambiguus</name>
    <dbReference type="NCBI Taxonomy" id="91626"/>
    <lineage>
        <taxon>Eukaryota</taxon>
        <taxon>Fungi</taxon>
        <taxon>Fungi incertae sedis</taxon>
        <taxon>Mucoromycota</taxon>
        <taxon>Mucoromycotina</taxon>
        <taxon>Mucoromycetes</taxon>
        <taxon>Mucorales</taxon>
        <taxon>Mucorineae</taxon>
        <taxon>Mucoraceae</taxon>
        <taxon>Mucor</taxon>
    </lineage>
</organism>
<dbReference type="InterPro" id="IPR001138">
    <property type="entry name" value="Zn2Cys6_DnaBD"/>
</dbReference>
<keyword evidence="4" id="KW-0804">Transcription</keyword>
<evidence type="ECO:0000313" key="7">
    <source>
        <dbReference type="EMBL" id="GAN04393.1"/>
    </source>
</evidence>
<gene>
    <name evidence="7" type="ORF">MAM1_0062c03853</name>
</gene>
<evidence type="ECO:0000256" key="5">
    <source>
        <dbReference type="ARBA" id="ARBA00023242"/>
    </source>
</evidence>
<dbReference type="GO" id="GO:0008270">
    <property type="term" value="F:zinc ion binding"/>
    <property type="evidence" value="ECO:0007669"/>
    <property type="project" value="InterPro"/>
</dbReference>
<dbReference type="GO" id="GO:0000981">
    <property type="term" value="F:DNA-binding transcription factor activity, RNA polymerase II-specific"/>
    <property type="evidence" value="ECO:0007669"/>
    <property type="project" value="InterPro"/>
</dbReference>
<evidence type="ECO:0000256" key="4">
    <source>
        <dbReference type="ARBA" id="ARBA00023163"/>
    </source>
</evidence>
<keyword evidence="2" id="KW-0479">Metal-binding</keyword>
<keyword evidence="8" id="KW-1185">Reference proteome</keyword>
<comment type="subcellular location">
    <subcellularLocation>
        <location evidence="1">Nucleus</location>
    </subcellularLocation>
</comment>
<name>A0A0C9MQX0_9FUNG</name>
<proteinExistence type="predicted"/>
<dbReference type="OrthoDB" id="2265990at2759"/>
<evidence type="ECO:0000256" key="1">
    <source>
        <dbReference type="ARBA" id="ARBA00004123"/>
    </source>
</evidence>
<dbReference type="AlphaFoldDB" id="A0A0C9MQX0"/>
<feature type="domain" description="Zn(2)-C6 fungal-type" evidence="6">
    <location>
        <begin position="7"/>
        <end position="37"/>
    </location>
</feature>
<evidence type="ECO:0000256" key="3">
    <source>
        <dbReference type="ARBA" id="ARBA00023015"/>
    </source>
</evidence>
<evidence type="ECO:0000256" key="2">
    <source>
        <dbReference type="ARBA" id="ARBA00022723"/>
    </source>
</evidence>
<dbReference type="PANTHER" id="PTHR47338:SF5">
    <property type="entry name" value="ZN(II)2CYS6 TRANSCRIPTION FACTOR (EUROFUNG)"/>
    <property type="match status" value="1"/>
</dbReference>
<dbReference type="PROSITE" id="PS00463">
    <property type="entry name" value="ZN2_CY6_FUNGAL_1"/>
    <property type="match status" value="1"/>
</dbReference>
<dbReference type="InterPro" id="IPR050815">
    <property type="entry name" value="TF_fung"/>
</dbReference>
<dbReference type="GO" id="GO:0005634">
    <property type="term" value="C:nucleus"/>
    <property type="evidence" value="ECO:0007669"/>
    <property type="project" value="UniProtKB-SubCell"/>
</dbReference>
<dbReference type="STRING" id="91626.A0A0C9MQX0"/>
<keyword evidence="3" id="KW-0805">Transcription regulation</keyword>
<sequence>MNVRIIPCTECRRYRRKCVRPSVSHECLRCKKLGKICKQPTKQQDQQQESADIDRSQDLIKLEKQVLQLEAAIRYMEGQLGMCRISNSNSNSSSPVTANAMIQSLFHSWKCKIANGTFQIETGIHNISELLQFNTSISYLSPLNYNSASSVNSDDSYYRGRDAGIVLNFEKKVSGSLIPFTITLMAKSISYAPSIIPTAVLIPSALLLDPKSLIYQLVDSYFQCNNLFSPLVHERSYRDRLAAIQDPMTDPVTLSICSYACSTPCQTLSFTPREKRNMGDFFYAKARDIILDQFDIPEKQLETAMSINLLMQYMHITIKIGEARRLVSLAYQILVVLRNDYPDLRVPMDLDDTTNVPPDPSFPEKDAEEEPIENINKVLLARHLTIAAVLSRLLDYMMNDSSDKREFYFPSWTYIADEPESTKRFVRSQNWLIHLQNHKFVRKFLANIHRLQLGRPSSFSFESILVMEELTKEYTAKIPPDIRLCADMNNTPVCFEAIDKTTDPVLLINFMHFHILQMSVYSCLMSPKASSDQGHQILSLVQEHSLSRALKSCQLLLRTIHRLAVIDQTSCNYLISANEYLFHAMDVLVILAMSPNKQMANEAGAMMRSCLKELQMIGSTQGNHMSQPDAAFPDEKRSRMKDGKFDMECYDKFPHPWLALMYDASQFIFSK</sequence>
<protein>
    <recommendedName>
        <fullName evidence="6">Zn(2)-C6 fungal-type domain-containing protein</fullName>
    </recommendedName>
</protein>